<dbReference type="CDD" id="cd00082">
    <property type="entry name" value="HisKA"/>
    <property type="match status" value="1"/>
</dbReference>
<comment type="caution">
    <text evidence="14">The sequence shown here is derived from an EMBL/GenBank/DDBJ whole genome shotgun (WGS) entry which is preliminary data.</text>
</comment>
<evidence type="ECO:0000256" key="7">
    <source>
        <dbReference type="ARBA" id="ARBA00022777"/>
    </source>
</evidence>
<accession>A0A9Q3W8G4</accession>
<dbReference type="CDD" id="cd06225">
    <property type="entry name" value="HAMP"/>
    <property type="match status" value="1"/>
</dbReference>
<evidence type="ECO:0000256" key="4">
    <source>
        <dbReference type="ARBA" id="ARBA00022553"/>
    </source>
</evidence>
<evidence type="ECO:0000256" key="2">
    <source>
        <dbReference type="ARBA" id="ARBA00004370"/>
    </source>
</evidence>
<dbReference type="Gene3D" id="3.30.565.10">
    <property type="entry name" value="Histidine kinase-like ATPase, C-terminal domain"/>
    <property type="match status" value="1"/>
</dbReference>
<dbReference type="RefSeq" id="WP_022993700.1">
    <property type="nucleotide sequence ID" value="NZ_CBDDTQ010000006.1"/>
</dbReference>
<dbReference type="SMART" id="SM00304">
    <property type="entry name" value="HAMP"/>
    <property type="match status" value="1"/>
</dbReference>
<evidence type="ECO:0000256" key="5">
    <source>
        <dbReference type="ARBA" id="ARBA00022679"/>
    </source>
</evidence>
<dbReference type="KEGG" id="axe:P40_16285"/>
<comment type="catalytic activity">
    <reaction evidence="1">
        <text>ATP + protein L-histidine = ADP + protein N-phospho-L-histidine.</text>
        <dbReference type="EC" id="2.7.13.3"/>
    </reaction>
</comment>
<dbReference type="InterPro" id="IPR003661">
    <property type="entry name" value="HisK_dim/P_dom"/>
</dbReference>
<protein>
    <recommendedName>
        <fullName evidence="3">histidine kinase</fullName>
        <ecNumber evidence="3">2.7.13.3</ecNumber>
    </recommendedName>
</protein>
<dbReference type="InterPro" id="IPR004358">
    <property type="entry name" value="Sig_transdc_His_kin-like_C"/>
</dbReference>
<dbReference type="InterPro" id="IPR050428">
    <property type="entry name" value="TCS_sensor_his_kinase"/>
</dbReference>
<feature type="transmembrane region" description="Helical" evidence="11">
    <location>
        <begin position="6"/>
        <end position="28"/>
    </location>
</feature>
<dbReference type="InterPro" id="IPR036097">
    <property type="entry name" value="HisK_dim/P_sf"/>
</dbReference>
<name>A0A9Q3W8G4_9GAMM</name>
<evidence type="ECO:0000256" key="9">
    <source>
        <dbReference type="ARBA" id="ARBA00023012"/>
    </source>
</evidence>
<dbReference type="InterPro" id="IPR003660">
    <property type="entry name" value="HAMP_dom"/>
</dbReference>
<evidence type="ECO:0000256" key="11">
    <source>
        <dbReference type="SAM" id="Phobius"/>
    </source>
</evidence>
<sequence length="458" mass="52144">MGIRNKLFLTFLGTFLLLILAASAFYYLSFEQSLSKYLDERQQAQVERLADHLAVLYAQRGSWDFLLRDPRQLGRLYWLAGDRNQPDPRKIDRDAHRHLQLLTADKHPLLGPPVAPKFRRKVAIRIGDQVVGWLVYPDQEAIRDSMDRRFQERQLRFMLWMTLIGLALSLLVSWLLARHFVAPITALSRHTRQLREGNYGARLTSQRRDELGDLIRHVDSLAQRLNQGQQARQRWFSDIAHELRTPLAVLRGELEAIQDGVRPMSKETISTLESEVRHLTHLVSDLHDLALADAGNLRYHFTRVDLDALCEDAVDAVRPAMQRHGLTLLTTLPPATLSGDPVRLRQLLDNLLHNSLKYTDQGGEVQLVLDDEQDHWRLTINDTAPGVPEEALPKLFDHLFRVESSRNRRTGGAGLGLAICQRIVEAHGGTITAGHSPLGGLRITIRLPKDHHGPRTDR</sequence>
<keyword evidence="10 11" id="KW-0472">Membrane</keyword>
<dbReference type="Pfam" id="PF00672">
    <property type="entry name" value="HAMP"/>
    <property type="match status" value="1"/>
</dbReference>
<feature type="transmembrane region" description="Helical" evidence="11">
    <location>
        <begin position="157"/>
        <end position="177"/>
    </location>
</feature>
<dbReference type="SUPFAM" id="SSF55874">
    <property type="entry name" value="ATPase domain of HSP90 chaperone/DNA topoisomerase II/histidine kinase"/>
    <property type="match status" value="1"/>
</dbReference>
<evidence type="ECO:0000313" key="14">
    <source>
        <dbReference type="EMBL" id="MCE7509802.1"/>
    </source>
</evidence>
<dbReference type="Pfam" id="PF02518">
    <property type="entry name" value="HATPase_c"/>
    <property type="match status" value="1"/>
</dbReference>
<dbReference type="EC" id="2.7.13.3" evidence="3"/>
<keyword evidence="9" id="KW-0902">Two-component regulatory system</keyword>
<dbReference type="GO" id="GO:0000155">
    <property type="term" value="F:phosphorelay sensor kinase activity"/>
    <property type="evidence" value="ECO:0007669"/>
    <property type="project" value="InterPro"/>
</dbReference>
<proteinExistence type="predicted"/>
<dbReference type="PROSITE" id="PS50885">
    <property type="entry name" value="HAMP"/>
    <property type="match status" value="1"/>
</dbReference>
<feature type="domain" description="HAMP" evidence="13">
    <location>
        <begin position="178"/>
        <end position="230"/>
    </location>
</feature>
<organism evidence="14 15">
    <name type="scientific">Alloalcanivorax xenomutans</name>
    <dbReference type="NCBI Taxonomy" id="1094342"/>
    <lineage>
        <taxon>Bacteria</taxon>
        <taxon>Pseudomonadati</taxon>
        <taxon>Pseudomonadota</taxon>
        <taxon>Gammaproteobacteria</taxon>
        <taxon>Oceanospirillales</taxon>
        <taxon>Alcanivoracaceae</taxon>
        <taxon>Alloalcanivorax</taxon>
    </lineage>
</organism>
<dbReference type="Proteomes" id="UP001107961">
    <property type="component" value="Unassembled WGS sequence"/>
</dbReference>
<evidence type="ECO:0000256" key="6">
    <source>
        <dbReference type="ARBA" id="ARBA00022692"/>
    </source>
</evidence>
<keyword evidence="5" id="KW-0808">Transferase</keyword>
<dbReference type="FunFam" id="3.30.565.10:FF:000006">
    <property type="entry name" value="Sensor histidine kinase WalK"/>
    <property type="match status" value="1"/>
</dbReference>
<dbReference type="InterPro" id="IPR003594">
    <property type="entry name" value="HATPase_dom"/>
</dbReference>
<dbReference type="GeneID" id="94687834"/>
<dbReference type="PRINTS" id="PR00344">
    <property type="entry name" value="BCTRLSENSOR"/>
</dbReference>
<keyword evidence="7" id="KW-0418">Kinase</keyword>
<reference evidence="14" key="1">
    <citation type="submission" date="2022-01" db="EMBL/GenBank/DDBJ databases">
        <authorList>
            <person name="Karlyshev A.V."/>
            <person name="Jaspars M."/>
        </authorList>
    </citation>
    <scope>NUCLEOTIDE SEQUENCE</scope>
    <source>
        <strain evidence="14">AGSA3-2</strain>
    </source>
</reference>
<keyword evidence="14" id="KW-0547">Nucleotide-binding</keyword>
<evidence type="ECO:0000313" key="15">
    <source>
        <dbReference type="Proteomes" id="UP001107961"/>
    </source>
</evidence>
<dbReference type="Gene3D" id="6.10.340.10">
    <property type="match status" value="1"/>
</dbReference>
<dbReference type="Pfam" id="PF00512">
    <property type="entry name" value="HisKA"/>
    <property type="match status" value="1"/>
</dbReference>
<keyword evidence="4" id="KW-0597">Phosphoprotein</keyword>
<dbReference type="PANTHER" id="PTHR45436:SF5">
    <property type="entry name" value="SENSOR HISTIDINE KINASE TRCS"/>
    <property type="match status" value="1"/>
</dbReference>
<evidence type="ECO:0000256" key="1">
    <source>
        <dbReference type="ARBA" id="ARBA00000085"/>
    </source>
</evidence>
<dbReference type="Gene3D" id="1.10.287.130">
    <property type="match status" value="1"/>
</dbReference>
<dbReference type="PROSITE" id="PS50109">
    <property type="entry name" value="HIS_KIN"/>
    <property type="match status" value="1"/>
</dbReference>
<evidence type="ECO:0000256" key="8">
    <source>
        <dbReference type="ARBA" id="ARBA00022989"/>
    </source>
</evidence>
<keyword evidence="6 11" id="KW-0812">Transmembrane</keyword>
<dbReference type="SUPFAM" id="SSF158472">
    <property type="entry name" value="HAMP domain-like"/>
    <property type="match status" value="1"/>
</dbReference>
<dbReference type="AlphaFoldDB" id="A0A9Q3W8G4"/>
<feature type="domain" description="Histidine kinase" evidence="12">
    <location>
        <begin position="238"/>
        <end position="451"/>
    </location>
</feature>
<dbReference type="SMART" id="SM00388">
    <property type="entry name" value="HisKA"/>
    <property type="match status" value="1"/>
</dbReference>
<dbReference type="SMART" id="SM00387">
    <property type="entry name" value="HATPase_c"/>
    <property type="match status" value="1"/>
</dbReference>
<dbReference type="GO" id="GO:0005524">
    <property type="term" value="F:ATP binding"/>
    <property type="evidence" value="ECO:0007669"/>
    <property type="project" value="UniProtKB-KW"/>
</dbReference>
<comment type="subcellular location">
    <subcellularLocation>
        <location evidence="2">Membrane</location>
    </subcellularLocation>
</comment>
<evidence type="ECO:0000256" key="3">
    <source>
        <dbReference type="ARBA" id="ARBA00012438"/>
    </source>
</evidence>
<evidence type="ECO:0000256" key="10">
    <source>
        <dbReference type="ARBA" id="ARBA00023136"/>
    </source>
</evidence>
<dbReference type="SUPFAM" id="SSF47384">
    <property type="entry name" value="Homodimeric domain of signal transducing histidine kinase"/>
    <property type="match status" value="1"/>
</dbReference>
<evidence type="ECO:0000259" key="12">
    <source>
        <dbReference type="PROSITE" id="PS50109"/>
    </source>
</evidence>
<dbReference type="EMBL" id="JAJVKT010000017">
    <property type="protein sequence ID" value="MCE7509802.1"/>
    <property type="molecule type" value="Genomic_DNA"/>
</dbReference>
<keyword evidence="15" id="KW-1185">Reference proteome</keyword>
<dbReference type="PANTHER" id="PTHR45436">
    <property type="entry name" value="SENSOR HISTIDINE KINASE YKOH"/>
    <property type="match status" value="1"/>
</dbReference>
<dbReference type="InterPro" id="IPR005467">
    <property type="entry name" value="His_kinase_dom"/>
</dbReference>
<gene>
    <name evidence="14" type="ORF">LZG35_14250</name>
</gene>
<keyword evidence="8 11" id="KW-1133">Transmembrane helix</keyword>
<keyword evidence="14" id="KW-0067">ATP-binding</keyword>
<dbReference type="GO" id="GO:0005886">
    <property type="term" value="C:plasma membrane"/>
    <property type="evidence" value="ECO:0007669"/>
    <property type="project" value="UniProtKB-ARBA"/>
</dbReference>
<dbReference type="InterPro" id="IPR036890">
    <property type="entry name" value="HATPase_C_sf"/>
</dbReference>
<evidence type="ECO:0000259" key="13">
    <source>
        <dbReference type="PROSITE" id="PS50885"/>
    </source>
</evidence>